<keyword evidence="9" id="KW-0677">Repeat</keyword>
<evidence type="ECO:0000256" key="6">
    <source>
        <dbReference type="ARBA" id="ARBA00012251"/>
    </source>
</evidence>
<dbReference type="Gene3D" id="3.30.40.10">
    <property type="entry name" value="Zinc/RING finger domain, C3HC4 (zinc finger)"/>
    <property type="match status" value="1"/>
</dbReference>
<dbReference type="FunFam" id="1.20.120.1750:FF:000027">
    <property type="entry name" value="RBR-type E3 ubiquitin transferase"/>
    <property type="match status" value="1"/>
</dbReference>
<dbReference type="KEGG" id="nta:107827677"/>
<dbReference type="Gene3D" id="1.20.120.160">
    <property type="entry name" value="HPT domain"/>
    <property type="match status" value="1"/>
</dbReference>
<evidence type="ECO:0000256" key="1">
    <source>
        <dbReference type="ARBA" id="ARBA00001798"/>
    </source>
</evidence>
<dbReference type="UniPathway" id="UPA00143"/>
<dbReference type="InterPro" id="IPR044066">
    <property type="entry name" value="TRIAD_supradom"/>
</dbReference>
<protein>
    <recommendedName>
        <fullName evidence="6">RBR-type E3 ubiquitin transferase</fullName>
        <ecNumber evidence="6">2.3.2.31</ecNumber>
    </recommendedName>
</protein>
<evidence type="ECO:0000259" key="15">
    <source>
        <dbReference type="PROSITE" id="PS51873"/>
    </source>
</evidence>
<dbReference type="GO" id="GO:0016567">
    <property type="term" value="P:protein ubiquitination"/>
    <property type="evidence" value="ECO:0007669"/>
    <property type="project" value="UniProtKB-UniPathway"/>
</dbReference>
<evidence type="ECO:0000313" key="16">
    <source>
        <dbReference type="RefSeq" id="XP_016510346.1"/>
    </source>
</evidence>
<evidence type="ECO:0000256" key="3">
    <source>
        <dbReference type="ARBA" id="ARBA00003976"/>
    </source>
</evidence>
<keyword evidence="12" id="KW-0862">Zinc</keyword>
<evidence type="ECO:0000256" key="2">
    <source>
        <dbReference type="ARBA" id="ARBA00001947"/>
    </source>
</evidence>
<dbReference type="FunFam" id="3.30.40.10:FF:000019">
    <property type="entry name" value="RBR-type E3 ubiquitin transferase"/>
    <property type="match status" value="1"/>
</dbReference>
<evidence type="ECO:0000256" key="5">
    <source>
        <dbReference type="ARBA" id="ARBA00005884"/>
    </source>
</evidence>
<dbReference type="GO" id="GO:0008270">
    <property type="term" value="F:zinc ion binding"/>
    <property type="evidence" value="ECO:0007669"/>
    <property type="project" value="UniProtKB-KW"/>
</dbReference>
<dbReference type="AlphaFoldDB" id="A0A1S4DAD1"/>
<dbReference type="Pfam" id="PF22191">
    <property type="entry name" value="IBR_1"/>
    <property type="match status" value="1"/>
</dbReference>
<keyword evidence="10 13" id="KW-0863">Zinc-finger</keyword>
<organism evidence="16">
    <name type="scientific">Nicotiana tabacum</name>
    <name type="common">Common tobacco</name>
    <dbReference type="NCBI Taxonomy" id="4097"/>
    <lineage>
        <taxon>Eukaryota</taxon>
        <taxon>Viridiplantae</taxon>
        <taxon>Streptophyta</taxon>
        <taxon>Embryophyta</taxon>
        <taxon>Tracheophyta</taxon>
        <taxon>Spermatophyta</taxon>
        <taxon>Magnoliopsida</taxon>
        <taxon>eudicotyledons</taxon>
        <taxon>Gunneridae</taxon>
        <taxon>Pentapetalae</taxon>
        <taxon>asterids</taxon>
        <taxon>lamiids</taxon>
        <taxon>Solanales</taxon>
        <taxon>Solanaceae</taxon>
        <taxon>Nicotianoideae</taxon>
        <taxon>Nicotianeae</taxon>
        <taxon>Nicotiana</taxon>
    </lineage>
</organism>
<dbReference type="GO" id="GO:0061630">
    <property type="term" value="F:ubiquitin protein ligase activity"/>
    <property type="evidence" value="ECO:0000318"/>
    <property type="project" value="GO_Central"/>
</dbReference>
<proteinExistence type="inferred from homology"/>
<dbReference type="EC" id="2.3.2.31" evidence="6"/>
<evidence type="ECO:0000259" key="14">
    <source>
        <dbReference type="PROSITE" id="PS50089"/>
    </source>
</evidence>
<dbReference type="PaxDb" id="4097-A0A1S4DAD1"/>
<dbReference type="GO" id="GO:0006511">
    <property type="term" value="P:ubiquitin-dependent protein catabolic process"/>
    <property type="evidence" value="ECO:0000318"/>
    <property type="project" value="GO_Central"/>
</dbReference>
<dbReference type="PROSITE" id="PS51873">
    <property type="entry name" value="TRIAD"/>
    <property type="match status" value="1"/>
</dbReference>
<accession>A0A1S4DAD1</accession>
<feature type="domain" description="RING-type" evidence="14">
    <location>
        <begin position="120"/>
        <end position="164"/>
    </location>
</feature>
<comment type="similarity">
    <text evidence="5">Belongs to the RBR family. Ariadne subfamily.</text>
</comment>
<dbReference type="OrthoDB" id="10009520at2759"/>
<keyword evidence="8" id="KW-0479">Metal-binding</keyword>
<evidence type="ECO:0000256" key="7">
    <source>
        <dbReference type="ARBA" id="ARBA00022679"/>
    </source>
</evidence>
<dbReference type="GO" id="GO:0031624">
    <property type="term" value="F:ubiquitin conjugating enzyme binding"/>
    <property type="evidence" value="ECO:0000318"/>
    <property type="project" value="GO_Central"/>
</dbReference>
<dbReference type="PANTHER" id="PTHR11685">
    <property type="entry name" value="RBR FAMILY RING FINGER AND IBR DOMAIN-CONTAINING"/>
    <property type="match status" value="1"/>
</dbReference>
<dbReference type="Pfam" id="PF01485">
    <property type="entry name" value="IBR"/>
    <property type="match status" value="1"/>
</dbReference>
<dbReference type="RefSeq" id="XP_016510346.1">
    <property type="nucleotide sequence ID" value="XM_016654860.1"/>
</dbReference>
<dbReference type="InterPro" id="IPR036641">
    <property type="entry name" value="HPT_dom_sf"/>
</dbReference>
<reference evidence="16" key="1">
    <citation type="submission" date="2025-08" db="UniProtKB">
        <authorList>
            <consortium name="RefSeq"/>
        </authorList>
    </citation>
    <scope>IDENTIFICATION</scope>
</reference>
<dbReference type="GO" id="GO:0000160">
    <property type="term" value="P:phosphorelay signal transduction system"/>
    <property type="evidence" value="ECO:0007669"/>
    <property type="project" value="InterPro"/>
</dbReference>
<dbReference type="SMR" id="A0A1S4DAD1"/>
<dbReference type="InterPro" id="IPR001841">
    <property type="entry name" value="Znf_RING"/>
</dbReference>
<evidence type="ECO:0000256" key="4">
    <source>
        <dbReference type="ARBA" id="ARBA00004906"/>
    </source>
</evidence>
<dbReference type="PROSITE" id="PS50089">
    <property type="entry name" value="ZF_RING_2"/>
    <property type="match status" value="1"/>
</dbReference>
<dbReference type="STRING" id="4097.A0A1S4DAD1"/>
<dbReference type="SMART" id="SM00647">
    <property type="entry name" value="IBR"/>
    <property type="match status" value="2"/>
</dbReference>
<evidence type="ECO:0000256" key="9">
    <source>
        <dbReference type="ARBA" id="ARBA00022737"/>
    </source>
</evidence>
<evidence type="ECO:0000256" key="8">
    <source>
        <dbReference type="ARBA" id="ARBA00022723"/>
    </source>
</evidence>
<comment type="function">
    <text evidence="3">Might act as an E3 ubiquitin-protein ligase, or as part of E3 complex, which accepts ubiquitin from specific E2 ubiquitin-conjugating enzymes and then transfers it to substrates.</text>
</comment>
<dbReference type="InterPro" id="IPR013083">
    <property type="entry name" value="Znf_RING/FYVE/PHD"/>
</dbReference>
<evidence type="ECO:0000256" key="13">
    <source>
        <dbReference type="PROSITE-ProRule" id="PRU00175"/>
    </source>
</evidence>
<dbReference type="GO" id="GO:0000151">
    <property type="term" value="C:ubiquitin ligase complex"/>
    <property type="evidence" value="ECO:0000318"/>
    <property type="project" value="GO_Central"/>
</dbReference>
<dbReference type="Gene3D" id="1.20.120.1750">
    <property type="match status" value="1"/>
</dbReference>
<evidence type="ECO:0000256" key="11">
    <source>
        <dbReference type="ARBA" id="ARBA00022786"/>
    </source>
</evidence>
<dbReference type="CDD" id="cd20346">
    <property type="entry name" value="BRcat_RBR_ANKIB1"/>
    <property type="match status" value="1"/>
</dbReference>
<keyword evidence="11" id="KW-0833">Ubl conjugation pathway</keyword>
<keyword evidence="7" id="KW-0808">Transferase</keyword>
<comment type="catalytic activity">
    <reaction evidence="1">
        <text>[E2 ubiquitin-conjugating enzyme]-S-ubiquitinyl-L-cysteine + [acceptor protein]-L-lysine = [E2 ubiquitin-conjugating enzyme]-L-cysteine + [acceptor protein]-N(6)-ubiquitinyl-L-lysine.</text>
        <dbReference type="EC" id="2.3.2.31"/>
    </reaction>
</comment>
<comment type="cofactor">
    <cofactor evidence="2">
        <name>Zn(2+)</name>
        <dbReference type="ChEBI" id="CHEBI:29105"/>
    </cofactor>
</comment>
<dbReference type="GO" id="GO:0005737">
    <property type="term" value="C:cytoplasm"/>
    <property type="evidence" value="ECO:0000318"/>
    <property type="project" value="GO_Central"/>
</dbReference>
<dbReference type="InterPro" id="IPR031127">
    <property type="entry name" value="E3_UB_ligase_RBR"/>
</dbReference>
<evidence type="ECO:0000256" key="12">
    <source>
        <dbReference type="ARBA" id="ARBA00022833"/>
    </source>
</evidence>
<feature type="domain" description="RING-type" evidence="15">
    <location>
        <begin position="116"/>
        <end position="322"/>
    </location>
</feature>
<dbReference type="SUPFAM" id="SSF57850">
    <property type="entry name" value="RING/U-box"/>
    <property type="match status" value="3"/>
</dbReference>
<sequence length="627" mass="73849">MDSDHDIYDMDSEEEVFSDDGTIDEPLDSQSKKNYRILKDKDICQLMKNYISRTSMILSVPRDVSLALVLHYKWNIYRANEEWFANQSKVRKAIGMLSEKETENPLRKRTFSDSNSLLTCGICFEEYSLEKVAFGDCKHPFCKVCWEYYISTSINIGPKCLVLRCPKPSCNIMVGQSVTVILASEKDRLKYYDYLIRSYVEENRRIEWCPAPGCKNAVKIFDILSENYDVICDCSNVFCWNCLDENHRPIDCDTIAKWRIRNLEEAENTNWILAFTKKCPKCKNAIEKNMGCMHMTCRCLYQFCWLCLEEWVTCYGNCNRYVENKEIKEAKKNVRRYTHYYERWMSNEKSKQKALQDLNKMRDEGVKKLSELDYLYEDRLEFIVLAWKQIVECRRVLKWSYAYGFYLPEKEKTKMQFFEFLQGEAEAGLERLHYCAEKELLDHLGSTEKLDYTEQGFCENFKRFRSKLIWLTKVTGDYFDNLVIALENSLKDRYNQQFRMHERPGGFVPVVKAQPAMALRILKEIQLGLLNQMLKKGLVNDQFEHLMISKRAQNPQFVVQTLEDYCAEIEAIVSRMKNDIEIPDVDFSHLVALCDQIIEKSTRIGAVHVKSACLLLVRTCEQRNKKK</sequence>
<gene>
    <name evidence="16" type="primary">LOC107827677</name>
</gene>
<comment type="pathway">
    <text evidence="4">Protein modification; protein ubiquitination.</text>
</comment>
<evidence type="ECO:0000256" key="10">
    <source>
        <dbReference type="ARBA" id="ARBA00022771"/>
    </source>
</evidence>
<dbReference type="InterPro" id="IPR002867">
    <property type="entry name" value="IBR_dom"/>
</dbReference>
<name>A0A1S4DAD1_TOBAC</name>